<name>A0A2B2ET72_BACCE</name>
<dbReference type="Proteomes" id="UP000220226">
    <property type="component" value="Unassembled WGS sequence"/>
</dbReference>
<evidence type="ECO:0000313" key="2">
    <source>
        <dbReference type="EMBL" id="PFC72756.1"/>
    </source>
</evidence>
<evidence type="ECO:0000256" key="1">
    <source>
        <dbReference type="SAM" id="MobiDB-lite"/>
    </source>
</evidence>
<proteinExistence type="predicted"/>
<reference evidence="2 3" key="1">
    <citation type="submission" date="2017-09" db="EMBL/GenBank/DDBJ databases">
        <title>Large-scale bioinformatics analysis of Bacillus genomes uncovers conserved roles of natural products in bacterial physiology.</title>
        <authorList>
            <consortium name="Agbiome Team Llc"/>
            <person name="Bleich R.M."/>
            <person name="Grubbs K.J."/>
            <person name="Santa Maria K.C."/>
            <person name="Allen S.E."/>
            <person name="Farag S."/>
            <person name="Shank E.A."/>
            <person name="Bowers A."/>
        </authorList>
    </citation>
    <scope>NUCLEOTIDE SEQUENCE [LARGE SCALE GENOMIC DNA]</scope>
    <source>
        <strain evidence="2 3">AFS025165</strain>
    </source>
</reference>
<organism evidence="2 3">
    <name type="scientific">Bacillus cereus</name>
    <dbReference type="NCBI Taxonomy" id="1396"/>
    <lineage>
        <taxon>Bacteria</taxon>
        <taxon>Bacillati</taxon>
        <taxon>Bacillota</taxon>
        <taxon>Bacilli</taxon>
        <taxon>Bacillales</taxon>
        <taxon>Bacillaceae</taxon>
        <taxon>Bacillus</taxon>
        <taxon>Bacillus cereus group</taxon>
    </lineage>
</organism>
<feature type="compositionally biased region" description="Low complexity" evidence="1">
    <location>
        <begin position="40"/>
        <end position="53"/>
    </location>
</feature>
<dbReference type="AlphaFoldDB" id="A0A2B2ET72"/>
<comment type="caution">
    <text evidence="2">The sequence shown here is derived from an EMBL/GenBank/DDBJ whole genome shotgun (WGS) entry which is preliminary data.</text>
</comment>
<protein>
    <submittedName>
        <fullName evidence="2">Uncharacterized protein</fullName>
    </submittedName>
</protein>
<dbReference type="RefSeq" id="WP_097949021.1">
    <property type="nucleotide sequence ID" value="NZ_NVAB01000034.1"/>
</dbReference>
<accession>A0A2B2ET72</accession>
<feature type="compositionally biased region" description="Basic and acidic residues" evidence="1">
    <location>
        <begin position="73"/>
        <end position="94"/>
    </location>
</feature>
<gene>
    <name evidence="2" type="ORF">CN290_18210</name>
</gene>
<feature type="region of interest" description="Disordered" evidence="1">
    <location>
        <begin position="30"/>
        <end position="94"/>
    </location>
</feature>
<dbReference type="EMBL" id="NTQT01000023">
    <property type="protein sequence ID" value="PFC72756.1"/>
    <property type="molecule type" value="Genomic_DNA"/>
</dbReference>
<evidence type="ECO:0000313" key="3">
    <source>
        <dbReference type="Proteomes" id="UP000220226"/>
    </source>
</evidence>
<sequence length="94" mass="10801">MYRGLLINDFETYTKNDYIVDMDRLDKVTPTKKYKESHNTAPTPSTGQGSTSTYDPKKDSANYDANGNYKPVDQMKPEEIKKELEGMLEESLNR</sequence>